<evidence type="ECO:0000313" key="4">
    <source>
        <dbReference type="Proteomes" id="UP000677616"/>
    </source>
</evidence>
<protein>
    <submittedName>
        <fullName evidence="3">Replication initiation/membrane attachment protein</fullName>
    </submittedName>
</protein>
<keyword evidence="4" id="KW-1185">Reference proteome</keyword>
<reference evidence="3 4" key="1">
    <citation type="submission" date="2021-04" db="EMBL/GenBank/DDBJ databases">
        <title>Complete genome sequence of a novel Streptococcus species.</title>
        <authorList>
            <person name="Teng J.L.L."/>
        </authorList>
    </citation>
    <scope>NUCLEOTIDE SEQUENCE [LARGE SCALE GENOMIC DNA]</scope>
    <source>
        <strain evidence="3 4">HKU75</strain>
    </source>
</reference>
<dbReference type="Proteomes" id="UP000677616">
    <property type="component" value="Chromosome"/>
</dbReference>
<evidence type="ECO:0000256" key="1">
    <source>
        <dbReference type="SAM" id="MobiDB-lite"/>
    </source>
</evidence>
<proteinExistence type="predicted"/>
<evidence type="ECO:0000259" key="2">
    <source>
        <dbReference type="Pfam" id="PF25888"/>
    </source>
</evidence>
<dbReference type="RefSeq" id="WP_212570326.1">
    <property type="nucleotide sequence ID" value="NZ_CP073084.1"/>
</dbReference>
<dbReference type="EMBL" id="CP073084">
    <property type="protein sequence ID" value="QUE54102.1"/>
    <property type="molecule type" value="Genomic_DNA"/>
</dbReference>
<dbReference type="Pfam" id="PF25888">
    <property type="entry name" value="WHD_DnaB"/>
    <property type="match status" value="1"/>
</dbReference>
<evidence type="ECO:0000313" key="3">
    <source>
        <dbReference type="EMBL" id="QUE54102.1"/>
    </source>
</evidence>
<name>A0ABX7YKE1_9STRE</name>
<organism evidence="3 4">
    <name type="scientific">Streptococcus oriscaviae</name>
    <dbReference type="NCBI Taxonomy" id="2781599"/>
    <lineage>
        <taxon>Bacteria</taxon>
        <taxon>Bacillati</taxon>
        <taxon>Bacillota</taxon>
        <taxon>Bacilli</taxon>
        <taxon>Lactobacillales</taxon>
        <taxon>Streptococcaceae</taxon>
        <taxon>Streptococcus</taxon>
    </lineage>
</organism>
<feature type="domain" description="Replicative helicase loading/DNA remodeling protein DnaB N-terminal winged helix" evidence="2">
    <location>
        <begin position="1"/>
        <end position="225"/>
    </location>
</feature>
<gene>
    <name evidence="3" type="ORF">INT76_09765</name>
</gene>
<dbReference type="InterPro" id="IPR058660">
    <property type="entry name" value="WHD_DnaB"/>
</dbReference>
<sequence length="387" mass="43994">MKPNDLYCYVRTTPFTADWSSLSQCYQPIIGLDGFALYHYLHAFVDYGQGRYKFSRILNHLDFGMPRLERTLDVLEAVDLLERYQMDGAYGLLIKPPLSTQAFLHKPLYRQLLTKKIGESALEQLRLLRPNQEQNITKRFSDVFTIEGKVEVQVQGSATSGLDWQAFKSMMARDKLRFQQETDDMIALEYLAEQEGWNWLELYQKAKETALDQMISTKRLAQKIQGYHQAPKGSLTEREAALARESKAMTALEFLAFLKESRKAAVTASERKCLKDMAVLGLLDEVINVLVLYSLNKLDSANLNEKYALKLANDFSYKGIASAEAAILYLREQRTSSKLQKPAQEAVSNVPEWSKKEVKTKTSAEGKAKMDALRRQMLANENKGGGS</sequence>
<feature type="region of interest" description="Disordered" evidence="1">
    <location>
        <begin position="340"/>
        <end position="387"/>
    </location>
</feature>
<accession>A0ABX7YKE1</accession>
<feature type="compositionally biased region" description="Basic and acidic residues" evidence="1">
    <location>
        <begin position="353"/>
        <end position="374"/>
    </location>
</feature>